<sequence length="99" mass="10764">MARPRAACAAASARAAPATVTEEELEEADRLIEALTVDEVEGGEFRDHYREAVEAVIKAKREHLELPETPEPARPTRVVDLMAALRESVGKAKAARDEG</sequence>
<proteinExistence type="predicted"/>
<dbReference type="PANTHER" id="PTHR41251">
    <property type="entry name" value="NON-HOMOLOGOUS END JOINING PROTEIN KU"/>
    <property type="match status" value="1"/>
</dbReference>
<dbReference type="InterPro" id="IPR009187">
    <property type="entry name" value="Prok_Ku"/>
</dbReference>
<keyword evidence="1" id="KW-0233">DNA recombination</keyword>
<evidence type="ECO:0000313" key="3">
    <source>
        <dbReference type="Proteomes" id="UP001212326"/>
    </source>
</evidence>
<accession>A0ABY7NZW3</accession>
<evidence type="ECO:0008006" key="4">
    <source>
        <dbReference type="Google" id="ProtNLM"/>
    </source>
</evidence>
<dbReference type="EMBL" id="CP115300">
    <property type="protein sequence ID" value="WBO61563.1"/>
    <property type="molecule type" value="Genomic_DNA"/>
</dbReference>
<dbReference type="InterPro" id="IPR016194">
    <property type="entry name" value="SPOC-like_C_dom_sf"/>
</dbReference>
<evidence type="ECO:0000313" key="2">
    <source>
        <dbReference type="EMBL" id="WBO61563.1"/>
    </source>
</evidence>
<gene>
    <name evidence="2" type="ORF">O1G22_01120</name>
</gene>
<organism evidence="2 3">
    <name type="scientific">Streptomyces camelliae</name>
    <dbReference type="NCBI Taxonomy" id="3004093"/>
    <lineage>
        <taxon>Bacteria</taxon>
        <taxon>Bacillati</taxon>
        <taxon>Actinomycetota</taxon>
        <taxon>Actinomycetes</taxon>
        <taxon>Kitasatosporales</taxon>
        <taxon>Streptomycetaceae</taxon>
        <taxon>Streptomyces</taxon>
    </lineage>
</organism>
<name>A0ABY7NZW3_9ACTN</name>
<dbReference type="PANTHER" id="PTHR41251:SF1">
    <property type="entry name" value="NON-HOMOLOGOUS END JOINING PROTEIN KU"/>
    <property type="match status" value="1"/>
</dbReference>
<reference evidence="2 3" key="1">
    <citation type="submission" date="2022-12" db="EMBL/GenBank/DDBJ databases">
        <authorList>
            <person name="Mo P."/>
        </authorList>
    </citation>
    <scope>NUCLEOTIDE SEQUENCE [LARGE SCALE GENOMIC DNA]</scope>
    <source>
        <strain evidence="2 3">HUAS 2-6</strain>
    </source>
</reference>
<dbReference type="SUPFAM" id="SSF100939">
    <property type="entry name" value="SPOC domain-like"/>
    <property type="match status" value="1"/>
</dbReference>
<dbReference type="Proteomes" id="UP001212326">
    <property type="component" value="Chromosome"/>
</dbReference>
<protein>
    <recommendedName>
        <fullName evidence="4">Ku domain-containing protein</fullName>
    </recommendedName>
</protein>
<keyword evidence="3" id="KW-1185">Reference proteome</keyword>
<dbReference type="RefSeq" id="WP_270079524.1">
    <property type="nucleotide sequence ID" value="NZ_CP115300.1"/>
</dbReference>
<evidence type="ECO:0000256" key="1">
    <source>
        <dbReference type="ARBA" id="ARBA00023172"/>
    </source>
</evidence>